<dbReference type="AlphaFoldDB" id="A0A0N9ZI03"/>
<dbReference type="PANTHER" id="PTHR32196">
    <property type="entry name" value="ABC TRANSPORTER PERMEASE PROTEIN YPHD-RELATED-RELATED"/>
    <property type="match status" value="1"/>
</dbReference>
<accession>A0A0N9ZI03</accession>
<keyword evidence="6" id="KW-1133">Transmembrane helix</keyword>
<dbReference type="EMBL" id="CP012023">
    <property type="protein sequence ID" value="ALI56280.1"/>
    <property type="molecule type" value="Genomic_DNA"/>
</dbReference>
<keyword evidence="4" id="KW-0997">Cell inner membrane</keyword>
<evidence type="ECO:0000313" key="9">
    <source>
        <dbReference type="Proteomes" id="UP000064920"/>
    </source>
</evidence>
<keyword evidence="7" id="KW-0472">Membrane</keyword>
<dbReference type="STRING" id="1397108.IMCC12053_2333"/>
<proteinExistence type="predicted"/>
<dbReference type="PANTHER" id="PTHR32196:SF21">
    <property type="entry name" value="ABC TRANSPORTER PERMEASE PROTEIN YPHD-RELATED"/>
    <property type="match status" value="1"/>
</dbReference>
<comment type="subcellular location">
    <subcellularLocation>
        <location evidence="1">Cell membrane</location>
        <topology evidence="1">Multi-pass membrane protein</topology>
    </subcellularLocation>
</comment>
<reference evidence="8 9" key="1">
    <citation type="submission" date="2015-05" db="EMBL/GenBank/DDBJ databases">
        <authorList>
            <person name="Wang D.B."/>
            <person name="Wang M."/>
        </authorList>
    </citation>
    <scope>NUCLEOTIDE SEQUENCE [LARGE SCALE GENOMIC DNA]</scope>
    <source>
        <strain evidence="8 9">IMCC 12053</strain>
    </source>
</reference>
<organism evidence="8 9">
    <name type="scientific">Celeribacter marinus</name>
    <dbReference type="NCBI Taxonomy" id="1397108"/>
    <lineage>
        <taxon>Bacteria</taxon>
        <taxon>Pseudomonadati</taxon>
        <taxon>Pseudomonadota</taxon>
        <taxon>Alphaproteobacteria</taxon>
        <taxon>Rhodobacterales</taxon>
        <taxon>Roseobacteraceae</taxon>
        <taxon>Celeribacter</taxon>
    </lineage>
</organism>
<keyword evidence="9" id="KW-1185">Reference proteome</keyword>
<evidence type="ECO:0000256" key="4">
    <source>
        <dbReference type="ARBA" id="ARBA00022519"/>
    </source>
</evidence>
<evidence type="ECO:0000256" key="2">
    <source>
        <dbReference type="ARBA" id="ARBA00022448"/>
    </source>
</evidence>
<evidence type="ECO:0000256" key="3">
    <source>
        <dbReference type="ARBA" id="ARBA00022475"/>
    </source>
</evidence>
<dbReference type="KEGG" id="cmar:IMCC12053_2333"/>
<evidence type="ECO:0000256" key="5">
    <source>
        <dbReference type="ARBA" id="ARBA00022692"/>
    </source>
</evidence>
<sequence>MTVVQTMTDKNQKTPKLDAQVTVSKSPFVFLQRYPESASLLLLVIICVAVAVINPSFLQASSLIDMGRASVVTGLFALGVFTVLAAGGIDVSFPAIGALAMYGISKLVLDVFPDMPMALIIVLSVLVGTVLGAINGVLVHGLKAPALIVTIGTQYFYRGILLVCIGTVWLMELPSQMVAFGKWSLIDITANSGVTVSLPVYFLSFPLAAFLTWFVFNRTLMGRAIFAVGGNAQVASRLGYNLRTVNVFAFAFAGALAGMAGVIQASANRMANPFDFAGTEIGVIAAVILGGARITGGTGSVLGTVIGVFLVTVVNNVLVLVGIPSTWQRVVVGAFILMAAAFFVLRDRKIKY</sequence>
<evidence type="ECO:0000256" key="1">
    <source>
        <dbReference type="ARBA" id="ARBA00004651"/>
    </source>
</evidence>
<dbReference type="Pfam" id="PF02653">
    <property type="entry name" value="BPD_transp_2"/>
    <property type="match status" value="1"/>
</dbReference>
<gene>
    <name evidence="8" type="ORF">IMCC12053_2333</name>
</gene>
<dbReference type="InterPro" id="IPR001851">
    <property type="entry name" value="ABC_transp_permease"/>
</dbReference>
<name>A0A0N9ZI03_9RHOB</name>
<dbReference type="OrthoDB" id="192433at2"/>
<dbReference type="PATRIC" id="fig|1397108.4.peg.2384"/>
<dbReference type="GO" id="GO:0005886">
    <property type="term" value="C:plasma membrane"/>
    <property type="evidence" value="ECO:0007669"/>
    <property type="project" value="UniProtKB-SubCell"/>
</dbReference>
<keyword evidence="3" id="KW-1003">Cell membrane</keyword>
<dbReference type="GO" id="GO:0022857">
    <property type="term" value="F:transmembrane transporter activity"/>
    <property type="evidence" value="ECO:0007669"/>
    <property type="project" value="InterPro"/>
</dbReference>
<dbReference type="Proteomes" id="UP000064920">
    <property type="component" value="Chromosome"/>
</dbReference>
<keyword evidence="5" id="KW-0812">Transmembrane</keyword>
<keyword evidence="2" id="KW-0813">Transport</keyword>
<evidence type="ECO:0000256" key="7">
    <source>
        <dbReference type="ARBA" id="ARBA00023136"/>
    </source>
</evidence>
<dbReference type="CDD" id="cd06579">
    <property type="entry name" value="TM_PBP1_transp_AraH_like"/>
    <property type="match status" value="1"/>
</dbReference>
<protein>
    <submittedName>
        <fullName evidence="8">Ribose ABC transport system, permease protein RbsC</fullName>
    </submittedName>
</protein>
<evidence type="ECO:0000256" key="6">
    <source>
        <dbReference type="ARBA" id="ARBA00022989"/>
    </source>
</evidence>
<evidence type="ECO:0000313" key="8">
    <source>
        <dbReference type="EMBL" id="ALI56280.1"/>
    </source>
</evidence>